<protein>
    <submittedName>
        <fullName evidence="6">N-terminal EF-hand calcium binding protein 3</fullName>
    </submittedName>
</protein>
<proteinExistence type="predicted"/>
<keyword evidence="3" id="KW-0732">Signal</keyword>
<reference evidence="6" key="2">
    <citation type="submission" date="2025-09" db="UniProtKB">
        <authorList>
            <consortium name="Ensembl"/>
        </authorList>
    </citation>
    <scope>IDENTIFICATION</scope>
</reference>
<evidence type="ECO:0000313" key="7">
    <source>
        <dbReference type="Proteomes" id="UP000694396"/>
    </source>
</evidence>
<feature type="domain" description="ABM" evidence="5">
    <location>
        <begin position="420"/>
        <end position="508"/>
    </location>
</feature>
<dbReference type="SUPFAM" id="SSF47473">
    <property type="entry name" value="EF-hand"/>
    <property type="match status" value="1"/>
</dbReference>
<feature type="domain" description="EF-hand" evidence="4">
    <location>
        <begin position="33"/>
        <end position="61"/>
    </location>
</feature>
<accession>A0A8C3RD98</accession>
<dbReference type="PROSITE" id="PS51725">
    <property type="entry name" value="ABM"/>
    <property type="match status" value="1"/>
</dbReference>
<name>A0A8C3RD98_9PASS</name>
<dbReference type="Gene3D" id="1.10.238.10">
    <property type="entry name" value="EF-hand"/>
    <property type="match status" value="1"/>
</dbReference>
<dbReference type="InterPro" id="IPR002048">
    <property type="entry name" value="EF_hand_dom"/>
</dbReference>
<evidence type="ECO:0000259" key="4">
    <source>
        <dbReference type="PROSITE" id="PS50222"/>
    </source>
</evidence>
<evidence type="ECO:0000256" key="1">
    <source>
        <dbReference type="ARBA" id="ARBA00022723"/>
    </source>
</evidence>
<dbReference type="InterPro" id="IPR007138">
    <property type="entry name" value="ABM_dom"/>
</dbReference>
<dbReference type="PROSITE" id="PS50222">
    <property type="entry name" value="EF_HAND_2"/>
    <property type="match status" value="1"/>
</dbReference>
<organism evidence="6 7">
    <name type="scientific">Cyanoderma ruficeps</name>
    <name type="common">rufous-capped babbler</name>
    <dbReference type="NCBI Taxonomy" id="181631"/>
    <lineage>
        <taxon>Eukaryota</taxon>
        <taxon>Metazoa</taxon>
        <taxon>Chordata</taxon>
        <taxon>Craniata</taxon>
        <taxon>Vertebrata</taxon>
        <taxon>Euteleostomi</taxon>
        <taxon>Archelosauria</taxon>
        <taxon>Archosauria</taxon>
        <taxon>Dinosauria</taxon>
        <taxon>Saurischia</taxon>
        <taxon>Theropoda</taxon>
        <taxon>Coelurosauria</taxon>
        <taxon>Aves</taxon>
        <taxon>Neognathae</taxon>
        <taxon>Neoaves</taxon>
        <taxon>Telluraves</taxon>
        <taxon>Australaves</taxon>
        <taxon>Passeriformes</taxon>
        <taxon>Sylvioidea</taxon>
        <taxon>Timaliidae</taxon>
        <taxon>Cyanoderma</taxon>
    </lineage>
</organism>
<sequence>MLTTLAAAFRVLTASLPLPCDSFAPTCAPEPGRIFRRADKNDDGKLSFEEFKNYFSDGILSSEELWELFSGIDRRHSECSNPGRPAGSPGAESIWRAATGFTAAPERERASPANAILLGWKMYSRNSQPVEQAVCLQERVVVWGQGTDCAKTQTLPLLTQGTAFHLCKSSFPPQVGPVRVLGNLGQLLVKKRKPQRAGAGIGFSSGLLMSGAIQRSLLGLAGILIPAFWVFLASPGSLCPAGRCGNVDTEKLCDYFSAYLGEYRNVLSALETLNAAVLAAMDKTKLRYETSSKMEQFLTRFLLRETMHQLQSLQASLECAVVTVEEQAGRERKEIKKSETSVGLRSGRRCGRRGQKNVCLSPTDPYSGMLTTGVCVEDNSQWMAQINRLQQLIEKLECKSPRLEPLKEEAMSKGQDAHILVAKRQISVATGSIEEFRQAFRSYTEGTAGHSSCLHVSACKLTDEACFILYEFWQDVTSWRSHLQSSCSKNFQQSILSLLESPELLTTMLFPASWWIMNNN</sequence>
<dbReference type="Pfam" id="PF03992">
    <property type="entry name" value="ABM"/>
    <property type="match status" value="1"/>
</dbReference>
<dbReference type="InterPro" id="IPR011992">
    <property type="entry name" value="EF-hand-dom_pair"/>
</dbReference>
<dbReference type="PROSITE" id="PS00018">
    <property type="entry name" value="EF_HAND_1"/>
    <property type="match status" value="1"/>
</dbReference>
<dbReference type="GO" id="GO:0005509">
    <property type="term" value="F:calcium ion binding"/>
    <property type="evidence" value="ECO:0007669"/>
    <property type="project" value="InterPro"/>
</dbReference>
<keyword evidence="7" id="KW-1185">Reference proteome</keyword>
<dbReference type="SUPFAM" id="SSF54909">
    <property type="entry name" value="Dimeric alpha+beta barrel"/>
    <property type="match status" value="1"/>
</dbReference>
<evidence type="ECO:0000313" key="6">
    <source>
        <dbReference type="Ensembl" id="ENSCRFP00000018494.1"/>
    </source>
</evidence>
<dbReference type="InterPro" id="IPR018247">
    <property type="entry name" value="EF_Hand_1_Ca_BS"/>
</dbReference>
<dbReference type="InterPro" id="IPR011008">
    <property type="entry name" value="Dimeric_a/b-barrel"/>
</dbReference>
<feature type="signal peptide" evidence="3">
    <location>
        <begin position="1"/>
        <end position="22"/>
    </location>
</feature>
<dbReference type="GO" id="GO:0000137">
    <property type="term" value="C:Golgi cis cisterna"/>
    <property type="evidence" value="ECO:0007669"/>
    <property type="project" value="TreeGrafter"/>
</dbReference>
<dbReference type="Proteomes" id="UP000694396">
    <property type="component" value="Unplaced"/>
</dbReference>
<dbReference type="Ensembl" id="ENSCRFT00000019115.1">
    <property type="protein sequence ID" value="ENSCRFP00000018494.1"/>
    <property type="gene ID" value="ENSCRFG00000013975.1"/>
</dbReference>
<dbReference type="Gene3D" id="3.30.70.100">
    <property type="match status" value="1"/>
</dbReference>
<evidence type="ECO:0000256" key="3">
    <source>
        <dbReference type="SAM" id="SignalP"/>
    </source>
</evidence>
<keyword evidence="1" id="KW-0479">Metal-binding</keyword>
<reference evidence="6" key="1">
    <citation type="submission" date="2025-08" db="UniProtKB">
        <authorList>
            <consortium name="Ensembl"/>
        </authorList>
    </citation>
    <scope>IDENTIFICATION</scope>
</reference>
<dbReference type="PANTHER" id="PTHR12178">
    <property type="entry name" value="EF-HAND DOMAIN-CONTAINING PROTEIN"/>
    <property type="match status" value="1"/>
</dbReference>
<feature type="chain" id="PRO_5034443301" evidence="3">
    <location>
        <begin position="23"/>
        <end position="520"/>
    </location>
</feature>
<keyword evidence="2" id="KW-0106">Calcium</keyword>
<dbReference type="AlphaFoldDB" id="A0A8C3RD98"/>
<dbReference type="GO" id="GO:0005783">
    <property type="term" value="C:endoplasmic reticulum"/>
    <property type="evidence" value="ECO:0007669"/>
    <property type="project" value="TreeGrafter"/>
</dbReference>
<dbReference type="GO" id="GO:0042984">
    <property type="term" value="P:regulation of amyloid precursor protein biosynthetic process"/>
    <property type="evidence" value="ECO:0007669"/>
    <property type="project" value="TreeGrafter"/>
</dbReference>
<evidence type="ECO:0000259" key="5">
    <source>
        <dbReference type="PROSITE" id="PS51725"/>
    </source>
</evidence>
<dbReference type="InterPro" id="IPR039862">
    <property type="entry name" value="NECAB1/2/3"/>
</dbReference>
<evidence type="ECO:0000256" key="2">
    <source>
        <dbReference type="ARBA" id="ARBA00022837"/>
    </source>
</evidence>
<dbReference type="PANTHER" id="PTHR12178:SF3">
    <property type="entry name" value="N-TERMINAL EF-HAND CALCIUM-BINDING PROTEIN 3"/>
    <property type="match status" value="1"/>
</dbReference>